<dbReference type="PANTHER" id="PTHR11257">
    <property type="entry name" value="CHEMOSENSORY PROTEIN-RELATED"/>
    <property type="match status" value="1"/>
</dbReference>
<sequence>MGAYIKCVLEKAKCTAEGRILKSHITDALQTGCSKCTLAQRGGMRKVIHHLIKEENEAWKE</sequence>
<dbReference type="InterPro" id="IPR036682">
    <property type="entry name" value="OS_D_A10/PebIII_sf"/>
</dbReference>
<reference evidence="1" key="1">
    <citation type="journal article" date="2018" name="Comp. Biochem. Physiol. Part D Genomics Proteomics">
        <title>Analysis of the grapevine moth Lobesia botrana antennal transcriptome and expression of odorant-binding and chemosensory proteins.</title>
        <authorList>
            <person name="Rojas V."/>
            <person name="Jimenez H."/>
            <person name="Palma-Millanao R."/>
            <person name="Gonzalez-Gonzalez A."/>
            <person name="Machuca J."/>
            <person name="Godoy R."/>
            <person name="Ceballos R."/>
            <person name="Mutis A."/>
            <person name="Venthur H."/>
        </authorList>
    </citation>
    <scope>NUCLEOTIDE SEQUENCE</scope>
</reference>
<evidence type="ECO:0000313" key="1">
    <source>
        <dbReference type="EMBL" id="AXF48718.1"/>
    </source>
</evidence>
<dbReference type="AlphaFoldDB" id="A0A345BEP4"/>
<dbReference type="Gene3D" id="1.10.2080.10">
    <property type="entry name" value="Insect odorant-binding protein A10/Ejaculatory bulb-specific protein 3"/>
    <property type="match status" value="1"/>
</dbReference>
<dbReference type="PANTHER" id="PTHR11257:SF12">
    <property type="entry name" value="EJACULATORY BULB-SPECIFIC PROTEIN 3-RELATED"/>
    <property type="match status" value="1"/>
</dbReference>
<accession>A0A345BEP4</accession>
<protein>
    <submittedName>
        <fullName evidence="1">Chemosensory protein CSP22</fullName>
    </submittedName>
</protein>
<dbReference type="InterPro" id="IPR005055">
    <property type="entry name" value="A10/PebIII"/>
</dbReference>
<dbReference type="EMBL" id="MG788200">
    <property type="protein sequence ID" value="AXF48718.1"/>
    <property type="molecule type" value="mRNA"/>
</dbReference>
<organism evidence="1">
    <name type="scientific">Lobesia botrana</name>
    <dbReference type="NCBI Taxonomy" id="209534"/>
    <lineage>
        <taxon>Eukaryota</taxon>
        <taxon>Metazoa</taxon>
        <taxon>Ecdysozoa</taxon>
        <taxon>Arthropoda</taxon>
        <taxon>Hexapoda</taxon>
        <taxon>Insecta</taxon>
        <taxon>Pterygota</taxon>
        <taxon>Neoptera</taxon>
        <taxon>Endopterygota</taxon>
        <taxon>Lepidoptera</taxon>
        <taxon>Glossata</taxon>
        <taxon>Ditrysia</taxon>
        <taxon>Tortricoidea</taxon>
        <taxon>Tortricidae</taxon>
        <taxon>Olethreutinae</taxon>
        <taxon>Olethreutini</taxon>
        <taxon>Lobesia</taxon>
    </lineage>
</organism>
<dbReference type="SUPFAM" id="SSF100910">
    <property type="entry name" value="Chemosensory protein Csp2"/>
    <property type="match status" value="1"/>
</dbReference>
<proteinExistence type="evidence at transcript level"/>
<name>A0A345BEP4_9NEOP</name>
<dbReference type="Pfam" id="PF03392">
    <property type="entry name" value="OS-D"/>
    <property type="match status" value="1"/>
</dbReference>